<proteinExistence type="predicted"/>
<reference evidence="2" key="3">
    <citation type="submission" date="2025-09" db="UniProtKB">
        <authorList>
            <consortium name="Ensembl"/>
        </authorList>
    </citation>
    <scope>IDENTIFICATION</scope>
</reference>
<dbReference type="InterPro" id="IPR018154">
    <property type="entry name" value="TLV/ENV_coat_polyprotein"/>
</dbReference>
<reference evidence="2" key="2">
    <citation type="submission" date="2025-08" db="UniProtKB">
        <authorList>
            <consortium name="Ensembl"/>
        </authorList>
    </citation>
    <scope>IDENTIFICATION</scope>
</reference>
<protein>
    <submittedName>
        <fullName evidence="2">Uncharacterized protein</fullName>
    </submittedName>
</protein>
<name>A0A8C9V5Q1_SCLFO</name>
<dbReference type="PANTHER" id="PTHR10424:SF73">
    <property type="entry name" value="ENDOGENOUS RETROVIRUS GROUP FC1 ENV POLYPROTEIN-RELATED"/>
    <property type="match status" value="1"/>
</dbReference>
<dbReference type="PANTHER" id="PTHR10424">
    <property type="entry name" value="VIRAL ENVELOPE PROTEIN"/>
    <property type="match status" value="1"/>
</dbReference>
<evidence type="ECO:0000256" key="1">
    <source>
        <dbReference type="ARBA" id="ARBA00023157"/>
    </source>
</evidence>
<dbReference type="Proteomes" id="UP000694397">
    <property type="component" value="Chromosome 15"/>
</dbReference>
<keyword evidence="3" id="KW-1185">Reference proteome</keyword>
<dbReference type="Pfam" id="PF00429">
    <property type="entry name" value="TLV_coat"/>
    <property type="match status" value="1"/>
</dbReference>
<evidence type="ECO:0000313" key="3">
    <source>
        <dbReference type="Proteomes" id="UP000694397"/>
    </source>
</evidence>
<sequence>MIGQKCLDPHQLLQKGSWSPWIPVRLQWWKWEFITIILMLTLILCSPISSDASAELIMLRTAALQNRLTLDHLLAAQGGTCAVISLESCSYIPDNSKCINSMADHIRETGALFHDFEKPEFGLLNWLSSLLGSWGSWII</sequence>
<accession>A0A8C9V5Q1</accession>
<evidence type="ECO:0000313" key="2">
    <source>
        <dbReference type="Ensembl" id="ENSSFOP00015027432.1"/>
    </source>
</evidence>
<dbReference type="Ensembl" id="ENSSFOT00015027741.2">
    <property type="protein sequence ID" value="ENSSFOP00015027432.1"/>
    <property type="gene ID" value="ENSSFOG00015017624.2"/>
</dbReference>
<dbReference type="SUPFAM" id="SSF58069">
    <property type="entry name" value="Virus ectodomain"/>
    <property type="match status" value="1"/>
</dbReference>
<dbReference type="OrthoDB" id="9950230at2759"/>
<dbReference type="AlphaFoldDB" id="A0A8C9V5Q1"/>
<dbReference type="GeneTree" id="ENSGT00970000193754"/>
<reference evidence="2 3" key="1">
    <citation type="submission" date="2019-04" db="EMBL/GenBank/DDBJ databases">
        <authorList>
            <consortium name="Wellcome Sanger Institute Data Sharing"/>
        </authorList>
    </citation>
    <scope>NUCLEOTIDE SEQUENCE [LARGE SCALE GENOMIC DNA]</scope>
</reference>
<organism evidence="2 3">
    <name type="scientific">Scleropages formosus</name>
    <name type="common">Asian bonytongue</name>
    <name type="synonym">Osteoglossum formosum</name>
    <dbReference type="NCBI Taxonomy" id="113540"/>
    <lineage>
        <taxon>Eukaryota</taxon>
        <taxon>Metazoa</taxon>
        <taxon>Chordata</taxon>
        <taxon>Craniata</taxon>
        <taxon>Vertebrata</taxon>
        <taxon>Euteleostomi</taxon>
        <taxon>Actinopterygii</taxon>
        <taxon>Neopterygii</taxon>
        <taxon>Teleostei</taxon>
        <taxon>Osteoglossocephala</taxon>
        <taxon>Osteoglossomorpha</taxon>
        <taxon>Osteoglossiformes</taxon>
        <taxon>Osteoglossidae</taxon>
        <taxon>Scleropages</taxon>
    </lineage>
</organism>
<keyword evidence="1" id="KW-1015">Disulfide bond</keyword>
<dbReference type="Gene3D" id="1.10.287.210">
    <property type="match status" value="1"/>
</dbReference>